<reference evidence="6" key="1">
    <citation type="journal article" date="2019" name="Int. J. Syst. Evol. Microbiol.">
        <title>The Global Catalogue of Microorganisms (GCM) 10K type strain sequencing project: providing services to taxonomists for standard genome sequencing and annotation.</title>
        <authorList>
            <consortium name="The Broad Institute Genomics Platform"/>
            <consortium name="The Broad Institute Genome Sequencing Center for Infectious Disease"/>
            <person name="Wu L."/>
            <person name="Ma J."/>
        </authorList>
    </citation>
    <scope>NUCLEOTIDE SEQUENCE [LARGE SCALE GENOMIC DNA]</scope>
    <source>
        <strain evidence="6">CGMCC 1.15341</strain>
    </source>
</reference>
<dbReference type="NCBIfam" id="NF008607">
    <property type="entry name" value="PRK11579.1"/>
    <property type="match status" value="1"/>
</dbReference>
<dbReference type="SUPFAM" id="SSF51735">
    <property type="entry name" value="NAD(P)-binding Rossmann-fold domains"/>
    <property type="match status" value="1"/>
</dbReference>
<evidence type="ECO:0000259" key="4">
    <source>
        <dbReference type="Pfam" id="PF02894"/>
    </source>
</evidence>
<evidence type="ECO:0000259" key="3">
    <source>
        <dbReference type="Pfam" id="PF01408"/>
    </source>
</evidence>
<dbReference type="Pfam" id="PF01408">
    <property type="entry name" value="GFO_IDH_MocA"/>
    <property type="match status" value="1"/>
</dbReference>
<dbReference type="PANTHER" id="PTHR43708">
    <property type="entry name" value="CONSERVED EXPRESSED OXIDOREDUCTASE (EUROFUNG)"/>
    <property type="match status" value="1"/>
</dbReference>
<feature type="domain" description="Gfo/Idh/MocA-like oxidoreductase N-terminal" evidence="3">
    <location>
        <begin position="12"/>
        <end position="126"/>
    </location>
</feature>
<dbReference type="Gene3D" id="3.30.360.10">
    <property type="entry name" value="Dihydrodipicolinate Reductase, domain 2"/>
    <property type="match status" value="1"/>
</dbReference>
<evidence type="ECO:0000313" key="6">
    <source>
        <dbReference type="Proteomes" id="UP000629025"/>
    </source>
</evidence>
<dbReference type="Proteomes" id="UP000629025">
    <property type="component" value="Unassembled WGS sequence"/>
</dbReference>
<dbReference type="InterPro" id="IPR051317">
    <property type="entry name" value="Gfo/Idh/MocA_oxidoreduct"/>
</dbReference>
<gene>
    <name evidence="5" type="ORF">GCM10011352_19980</name>
</gene>
<dbReference type="Gene3D" id="3.40.50.720">
    <property type="entry name" value="NAD(P)-binding Rossmann-like Domain"/>
    <property type="match status" value="1"/>
</dbReference>
<dbReference type="InterPro" id="IPR036291">
    <property type="entry name" value="NAD(P)-bd_dom_sf"/>
</dbReference>
<keyword evidence="2" id="KW-0560">Oxidoreductase</keyword>
<comment type="caution">
    <text evidence="5">The sequence shown here is derived from an EMBL/GenBank/DDBJ whole genome shotgun (WGS) entry which is preliminary data.</text>
</comment>
<evidence type="ECO:0000256" key="2">
    <source>
        <dbReference type="ARBA" id="ARBA00023002"/>
    </source>
</evidence>
<dbReference type="RefSeq" id="WP_188747858.1">
    <property type="nucleotide sequence ID" value="NZ_BMIJ01000004.1"/>
</dbReference>
<name>A0ABQ1KAQ0_9GAMM</name>
<protein>
    <submittedName>
        <fullName evidence="5">Oxidoreductase</fullName>
    </submittedName>
</protein>
<keyword evidence="6" id="KW-1185">Reference proteome</keyword>
<evidence type="ECO:0000313" key="5">
    <source>
        <dbReference type="EMBL" id="GGB93945.1"/>
    </source>
</evidence>
<evidence type="ECO:0000256" key="1">
    <source>
        <dbReference type="ARBA" id="ARBA00010928"/>
    </source>
</evidence>
<sequence>MNTADRTSPIPTALIGFGFSARVFHLPFVQALPDFRLTAVSTSRDDNLHLIDERVSRYRDAQTLLAEDEARLVIITTPNDSHYTLARQALERGKDVIVDKPFVCSSKEGQALIDLAKERNRLLSVYQNRRWDGDFLTLKSLIASGRLGQVRLLESRFDRFRPEPRERWREQPGRGSGIWFDLGPHLLDQALQLFGSPQAITARLACLREQCEVTDYFHVQLHYPQLEVVLNSSPYCASANLRFQVEGSGGSYRKQGLDPQEARLLAGVRPDRDEWAKETPEQWGQFSDAQDSEVMETLCGGYQHYYQAVADTLLRGGDNPVPAEQALEAIRLIELAQQSNDEGRRIKL</sequence>
<dbReference type="EMBL" id="BMIJ01000004">
    <property type="protein sequence ID" value="GGB93945.1"/>
    <property type="molecule type" value="Genomic_DNA"/>
</dbReference>
<feature type="domain" description="Gfo/Idh/MocA-like oxidoreductase C-terminal" evidence="4">
    <location>
        <begin position="139"/>
        <end position="348"/>
    </location>
</feature>
<organism evidence="5 6">
    <name type="scientific">Marinobacterium zhoushanense</name>
    <dbReference type="NCBI Taxonomy" id="1679163"/>
    <lineage>
        <taxon>Bacteria</taxon>
        <taxon>Pseudomonadati</taxon>
        <taxon>Pseudomonadota</taxon>
        <taxon>Gammaproteobacteria</taxon>
        <taxon>Oceanospirillales</taxon>
        <taxon>Oceanospirillaceae</taxon>
        <taxon>Marinobacterium</taxon>
    </lineage>
</organism>
<dbReference type="InterPro" id="IPR000683">
    <property type="entry name" value="Gfo/Idh/MocA-like_OxRdtase_N"/>
</dbReference>
<dbReference type="InterPro" id="IPR004104">
    <property type="entry name" value="Gfo/Idh/MocA-like_OxRdtase_C"/>
</dbReference>
<proteinExistence type="inferred from homology"/>
<accession>A0ABQ1KAQ0</accession>
<comment type="similarity">
    <text evidence="1">Belongs to the Gfo/Idh/MocA family.</text>
</comment>
<dbReference type="PANTHER" id="PTHR43708:SF5">
    <property type="entry name" value="CONSERVED EXPRESSED OXIDOREDUCTASE (EUROFUNG)-RELATED"/>
    <property type="match status" value="1"/>
</dbReference>
<dbReference type="Pfam" id="PF02894">
    <property type="entry name" value="GFO_IDH_MocA_C"/>
    <property type="match status" value="1"/>
</dbReference>